<feature type="domain" description="ABC transmembrane type-1" evidence="7">
    <location>
        <begin position="22"/>
        <end position="205"/>
    </location>
</feature>
<dbReference type="PANTHER" id="PTHR30177">
    <property type="entry name" value="GLYCINE BETAINE/L-PROLINE TRANSPORT SYSTEM PERMEASE PROTEIN PROW"/>
    <property type="match status" value="1"/>
</dbReference>
<evidence type="ECO:0000313" key="8">
    <source>
        <dbReference type="EMBL" id="MDR7082810.1"/>
    </source>
</evidence>
<feature type="transmembrane region" description="Helical" evidence="6">
    <location>
        <begin position="88"/>
        <end position="115"/>
    </location>
</feature>
<dbReference type="CDD" id="cd06261">
    <property type="entry name" value="TM_PBP2"/>
    <property type="match status" value="1"/>
</dbReference>
<keyword evidence="4 6" id="KW-1133">Transmembrane helix</keyword>
<evidence type="ECO:0000256" key="4">
    <source>
        <dbReference type="ARBA" id="ARBA00022989"/>
    </source>
</evidence>
<organism evidence="8 9">
    <name type="scientific">Arthrobacter ginsengisoli</name>
    <dbReference type="NCBI Taxonomy" id="1356565"/>
    <lineage>
        <taxon>Bacteria</taxon>
        <taxon>Bacillati</taxon>
        <taxon>Actinomycetota</taxon>
        <taxon>Actinomycetes</taxon>
        <taxon>Micrococcales</taxon>
        <taxon>Micrococcaceae</taxon>
        <taxon>Arthrobacter</taxon>
    </lineage>
</organism>
<keyword evidence="3 6" id="KW-0812">Transmembrane</keyword>
<accession>A0ABU1UCH2</accession>
<comment type="caution">
    <text evidence="8">The sequence shown here is derived from an EMBL/GenBank/DDBJ whole genome shotgun (WGS) entry which is preliminary data.</text>
</comment>
<dbReference type="Gene3D" id="1.10.3720.10">
    <property type="entry name" value="MetI-like"/>
    <property type="match status" value="1"/>
</dbReference>
<evidence type="ECO:0000256" key="1">
    <source>
        <dbReference type="ARBA" id="ARBA00004141"/>
    </source>
</evidence>
<dbReference type="PANTHER" id="PTHR30177:SF4">
    <property type="entry name" value="OSMOPROTECTANT IMPORT PERMEASE PROTEIN OSMW"/>
    <property type="match status" value="1"/>
</dbReference>
<feature type="transmembrane region" description="Helical" evidence="6">
    <location>
        <begin position="183"/>
        <end position="208"/>
    </location>
</feature>
<evidence type="ECO:0000256" key="6">
    <source>
        <dbReference type="RuleBase" id="RU363032"/>
    </source>
</evidence>
<evidence type="ECO:0000256" key="3">
    <source>
        <dbReference type="ARBA" id="ARBA00022692"/>
    </source>
</evidence>
<dbReference type="InterPro" id="IPR035906">
    <property type="entry name" value="MetI-like_sf"/>
</dbReference>
<dbReference type="PROSITE" id="PS50928">
    <property type="entry name" value="ABC_TM1"/>
    <property type="match status" value="1"/>
</dbReference>
<evidence type="ECO:0000313" key="9">
    <source>
        <dbReference type="Proteomes" id="UP001252243"/>
    </source>
</evidence>
<evidence type="ECO:0000256" key="2">
    <source>
        <dbReference type="ARBA" id="ARBA00022448"/>
    </source>
</evidence>
<proteinExistence type="inferred from homology"/>
<evidence type="ECO:0000259" key="7">
    <source>
        <dbReference type="PROSITE" id="PS50928"/>
    </source>
</evidence>
<keyword evidence="2 6" id="KW-0813">Transport</keyword>
<keyword evidence="9" id="KW-1185">Reference proteome</keyword>
<reference evidence="8 9" key="1">
    <citation type="submission" date="2023-07" db="EMBL/GenBank/DDBJ databases">
        <title>Sorghum-associated microbial communities from plants grown in Nebraska, USA.</title>
        <authorList>
            <person name="Schachtman D."/>
        </authorList>
    </citation>
    <scope>NUCLEOTIDE SEQUENCE [LARGE SCALE GENOMIC DNA]</scope>
    <source>
        <strain evidence="8 9">BE167</strain>
    </source>
</reference>
<comment type="subcellular location">
    <subcellularLocation>
        <location evidence="6">Cell membrane</location>
        <topology evidence="6">Multi-pass membrane protein</topology>
    </subcellularLocation>
    <subcellularLocation>
        <location evidence="1">Membrane</location>
        <topology evidence="1">Multi-pass membrane protein</topology>
    </subcellularLocation>
</comment>
<feature type="transmembrane region" description="Helical" evidence="6">
    <location>
        <begin position="60"/>
        <end position="82"/>
    </location>
</feature>
<evidence type="ECO:0000256" key="5">
    <source>
        <dbReference type="ARBA" id="ARBA00023136"/>
    </source>
</evidence>
<dbReference type="Proteomes" id="UP001252243">
    <property type="component" value="Unassembled WGS sequence"/>
</dbReference>
<protein>
    <submittedName>
        <fullName evidence="8">Osmoprotectant transport system permease protein</fullName>
    </submittedName>
</protein>
<dbReference type="Pfam" id="PF00528">
    <property type="entry name" value="BPD_transp_1"/>
    <property type="match status" value="1"/>
</dbReference>
<dbReference type="EMBL" id="JAVDVQ010000007">
    <property type="protein sequence ID" value="MDR7082810.1"/>
    <property type="molecule type" value="Genomic_DNA"/>
</dbReference>
<dbReference type="InterPro" id="IPR051204">
    <property type="entry name" value="ABC_transp_perm/SBD"/>
</dbReference>
<keyword evidence="5 6" id="KW-0472">Membrane</keyword>
<gene>
    <name evidence="8" type="ORF">J2X01_002100</name>
</gene>
<sequence length="219" mass="22788">MKESLFVVDFISGRLNQILFAGWQHFSLVAQCLILATVLAVAISVLVYRNKKMVSVANSVSAVGLTIPSFALIGLLVAPFGFGVVPAVIVVAFYATLPILRNAVVGLSGISPAVVEAARGIGMSRFRTLLRVELPMAWPVILTGVRVSAQMVMGVAAITAYALGPGLGGFIFSGLSRLGGANSFESVVTGVVGVVILAVILDLLLVGLGRLTTPRGIRV</sequence>
<comment type="similarity">
    <text evidence="6">Belongs to the binding-protein-dependent transport system permease family.</text>
</comment>
<dbReference type="SUPFAM" id="SSF161098">
    <property type="entry name" value="MetI-like"/>
    <property type="match status" value="1"/>
</dbReference>
<dbReference type="InterPro" id="IPR000515">
    <property type="entry name" value="MetI-like"/>
</dbReference>
<feature type="transmembrane region" description="Helical" evidence="6">
    <location>
        <begin position="28"/>
        <end position="48"/>
    </location>
</feature>
<name>A0ABU1UCH2_9MICC</name>